<organism evidence="1 2">
    <name type="scientific">Comamonas flocculans</name>
    <dbReference type="NCBI Taxonomy" id="2597701"/>
    <lineage>
        <taxon>Bacteria</taxon>
        <taxon>Pseudomonadati</taxon>
        <taxon>Pseudomonadota</taxon>
        <taxon>Betaproteobacteria</taxon>
        <taxon>Burkholderiales</taxon>
        <taxon>Comamonadaceae</taxon>
        <taxon>Comamonas</taxon>
    </lineage>
</organism>
<dbReference type="PANTHER" id="PTHR21174:SF0">
    <property type="entry name" value="HD PHOSPHOHYDROLASE FAMILY PROTEIN-RELATED"/>
    <property type="match status" value="1"/>
</dbReference>
<gene>
    <name evidence="1" type="ORF">FOZ74_03490</name>
</gene>
<reference evidence="1 2" key="1">
    <citation type="submission" date="2019-07" db="EMBL/GenBank/DDBJ databases">
        <title>Complete genome sequence of Comamonas sp. NLF 7-7 isolated from livestock.</title>
        <authorList>
            <person name="Kim D.H."/>
            <person name="Kim J.G."/>
        </authorList>
    </citation>
    <scope>NUCLEOTIDE SEQUENCE [LARGE SCALE GENOMIC DNA]</scope>
    <source>
        <strain evidence="1 2">NLF 7-7</strain>
    </source>
</reference>
<sequence length="215" mass="24606">MHELLRHSWSTAWQQLGLPSGAADEQLRGELLAAWGGPERKYHALRHLQECLGALESVWSLPERPAELAIALWFHDAIYEVRASDNERRSADWAARALSGHGAPEQLARRVHTLVMDTRHAARPATADGLWMVDIDLGILGASPERYAQYEAQIREEYAWVPRWLYRRKRRALLRQFLARDTIYGTPYFRMLLELPARRNLEQAVAALGGRPARP</sequence>
<dbReference type="AlphaFoldDB" id="A0A5B8RY35"/>
<dbReference type="OrthoDB" id="9808993at2"/>
<protein>
    <submittedName>
        <fullName evidence="1">N-methyl-D-aspartate receptor NMDAR2C subunit</fullName>
    </submittedName>
</protein>
<dbReference type="KEGG" id="cof:FOZ74_03490"/>
<keyword evidence="2" id="KW-1185">Reference proteome</keyword>
<keyword evidence="1" id="KW-0675">Receptor</keyword>
<evidence type="ECO:0000313" key="2">
    <source>
        <dbReference type="Proteomes" id="UP000321199"/>
    </source>
</evidence>
<dbReference type="PANTHER" id="PTHR21174">
    <property type="match status" value="1"/>
</dbReference>
<dbReference type="PIRSF" id="PIRSF035170">
    <property type="entry name" value="HD_phosphohydro"/>
    <property type="match status" value="1"/>
</dbReference>
<dbReference type="EMBL" id="CP042344">
    <property type="protein sequence ID" value="QEA14450.1"/>
    <property type="molecule type" value="Genomic_DNA"/>
</dbReference>
<proteinExistence type="predicted"/>
<dbReference type="Proteomes" id="UP000321199">
    <property type="component" value="Chromosome"/>
</dbReference>
<dbReference type="SUPFAM" id="SSF109604">
    <property type="entry name" value="HD-domain/PDEase-like"/>
    <property type="match status" value="1"/>
</dbReference>
<dbReference type="InterPro" id="IPR009218">
    <property type="entry name" value="HD_phosphohydro"/>
</dbReference>
<accession>A0A5B8RY35</accession>
<name>A0A5B8RY35_9BURK</name>
<evidence type="ECO:0000313" key="1">
    <source>
        <dbReference type="EMBL" id="QEA14450.1"/>
    </source>
</evidence>